<keyword evidence="2" id="KW-1185">Reference proteome</keyword>
<dbReference type="Proteomes" id="UP001500212">
    <property type="component" value="Unassembled WGS sequence"/>
</dbReference>
<dbReference type="RefSeq" id="WP_345365015.1">
    <property type="nucleotide sequence ID" value="NZ_BAABHJ010000037.1"/>
</dbReference>
<name>A0ABP8TUJ4_9ACTN</name>
<protein>
    <recommendedName>
        <fullName evidence="3">ATP-grasp target RiPP</fullName>
    </recommendedName>
</protein>
<dbReference type="EMBL" id="BAABHJ010000037">
    <property type="protein sequence ID" value="GAA4616725.1"/>
    <property type="molecule type" value="Genomic_DNA"/>
</dbReference>
<sequence length="79" mass="8584">MDGKTAGTLAARPFGMRFLRAYDDAAVIDLTGAAPEYDPLTQINWIGTEQGRVPAHRDVHMATSTHTHGTMSDSDTDHD</sequence>
<comment type="caution">
    <text evidence="1">The sequence shown here is derived from an EMBL/GenBank/DDBJ whole genome shotgun (WGS) entry which is preliminary data.</text>
</comment>
<organism evidence="1 2">
    <name type="scientific">Actinoallomurus liliacearum</name>
    <dbReference type="NCBI Taxonomy" id="1080073"/>
    <lineage>
        <taxon>Bacteria</taxon>
        <taxon>Bacillati</taxon>
        <taxon>Actinomycetota</taxon>
        <taxon>Actinomycetes</taxon>
        <taxon>Streptosporangiales</taxon>
        <taxon>Thermomonosporaceae</taxon>
        <taxon>Actinoallomurus</taxon>
    </lineage>
</organism>
<dbReference type="InterPro" id="IPR026496">
    <property type="entry name" value="GRASP_targ"/>
</dbReference>
<accession>A0ABP8TUJ4</accession>
<evidence type="ECO:0008006" key="3">
    <source>
        <dbReference type="Google" id="ProtNLM"/>
    </source>
</evidence>
<reference evidence="2" key="1">
    <citation type="journal article" date="2019" name="Int. J. Syst. Evol. Microbiol.">
        <title>The Global Catalogue of Microorganisms (GCM) 10K type strain sequencing project: providing services to taxonomists for standard genome sequencing and annotation.</title>
        <authorList>
            <consortium name="The Broad Institute Genomics Platform"/>
            <consortium name="The Broad Institute Genome Sequencing Center for Infectious Disease"/>
            <person name="Wu L."/>
            <person name="Ma J."/>
        </authorList>
    </citation>
    <scope>NUCLEOTIDE SEQUENCE [LARGE SCALE GENOMIC DNA]</scope>
    <source>
        <strain evidence="2">JCM 17938</strain>
    </source>
</reference>
<gene>
    <name evidence="1" type="ORF">GCM10023195_74460</name>
</gene>
<evidence type="ECO:0000313" key="2">
    <source>
        <dbReference type="Proteomes" id="UP001500212"/>
    </source>
</evidence>
<evidence type="ECO:0000313" key="1">
    <source>
        <dbReference type="EMBL" id="GAA4616725.1"/>
    </source>
</evidence>
<proteinExistence type="predicted"/>
<dbReference type="NCBIfam" id="TIGR04186">
    <property type="entry name" value="GRASP_targ"/>
    <property type="match status" value="1"/>
</dbReference>